<protein>
    <recommendedName>
        <fullName evidence="3">DUF1643 domain-containing protein</fullName>
    </recommendedName>
</protein>
<evidence type="ECO:0000313" key="2">
    <source>
        <dbReference type="Proteomes" id="UP001056685"/>
    </source>
</evidence>
<evidence type="ECO:0000313" key="1">
    <source>
        <dbReference type="EMBL" id="USN14146.1"/>
    </source>
</evidence>
<accession>A0A9E7MNW4</accession>
<organism evidence="1 2">
    <name type="scientific">Brevundimonas phage vB_BpoS-Kabachok</name>
    <dbReference type="NCBI Taxonomy" id="2948600"/>
    <lineage>
        <taxon>Viruses</taxon>
        <taxon>Duplodnaviria</taxon>
        <taxon>Heunggongvirae</taxon>
        <taxon>Uroviricota</taxon>
        <taxon>Caudoviricetes</taxon>
        <taxon>Jeanschmidtviridae</taxon>
        <taxon>Marchewkavirus</taxon>
        <taxon>Marchewkavirus kabachok</taxon>
    </lineage>
</organism>
<dbReference type="Pfam" id="PF07799">
    <property type="entry name" value="DUF1643"/>
    <property type="match status" value="1"/>
</dbReference>
<dbReference type="EMBL" id="ON529852">
    <property type="protein sequence ID" value="USN14146.1"/>
    <property type="molecule type" value="Genomic_DNA"/>
</dbReference>
<dbReference type="Proteomes" id="UP001056685">
    <property type="component" value="Segment"/>
</dbReference>
<dbReference type="InterPro" id="IPR012441">
    <property type="entry name" value="DUF1643"/>
</dbReference>
<name>A0A9E7MNW4_9CAUD</name>
<reference evidence="1" key="1">
    <citation type="submission" date="2022-05" db="EMBL/GenBank/DDBJ databases">
        <authorList>
            <person name="Friedrich I."/>
            <person name="Poehlein A."/>
            <person name="Schneider D."/>
            <person name="Hertel R."/>
            <person name="Daniel R."/>
        </authorList>
    </citation>
    <scope>NUCLEOTIDE SEQUENCE</scope>
</reference>
<evidence type="ECO:0008006" key="3">
    <source>
        <dbReference type="Google" id="ProtNLM"/>
    </source>
</evidence>
<sequence>MSAITSHAILSEENPPLYRYWLERVWDEALPVMVWVMLNPSAADHTVNDPTILACMDFARRNGCGSIAVVNLYGFRSPHPKVMKAAKDPVGDLTYDYLQRAMRMVRDRPGSLAICGWGNGDFNYMALGLRRHAQDAGVTLHCFGVTKDGSPKHPLARGLHRIPRDTPPLPYAIV</sequence>
<keyword evidence="2" id="KW-1185">Reference proteome</keyword>
<gene>
    <name evidence="1" type="ORF">KABACHOK_03100</name>
</gene>
<proteinExistence type="predicted"/>